<evidence type="ECO:0000259" key="2">
    <source>
        <dbReference type="Pfam" id="PF01408"/>
    </source>
</evidence>
<keyword evidence="1" id="KW-0560">Oxidoreductase</keyword>
<evidence type="ECO:0000313" key="5">
    <source>
        <dbReference type="Proteomes" id="UP000612893"/>
    </source>
</evidence>
<dbReference type="RefSeq" id="WP_350341461.1">
    <property type="nucleotide sequence ID" value="NZ_JAEKNR010000183.1"/>
</dbReference>
<dbReference type="SUPFAM" id="SSF51735">
    <property type="entry name" value="NAD(P)-binding Rossmann-fold domains"/>
    <property type="match status" value="1"/>
</dbReference>
<dbReference type="Proteomes" id="UP000612893">
    <property type="component" value="Unassembled WGS sequence"/>
</dbReference>
<dbReference type="EMBL" id="JAEKNR010000183">
    <property type="protein sequence ID" value="MBJ7600044.1"/>
    <property type="molecule type" value="Genomic_DNA"/>
</dbReference>
<dbReference type="Gene3D" id="3.40.50.720">
    <property type="entry name" value="NAD(P)-binding Rossmann-like Domain"/>
    <property type="match status" value="1"/>
</dbReference>
<dbReference type="Pfam" id="PF01408">
    <property type="entry name" value="GFO_IDH_MocA"/>
    <property type="match status" value="1"/>
</dbReference>
<feature type="domain" description="GFO/IDH/MocA-like oxidoreductase" evidence="3">
    <location>
        <begin position="128"/>
        <end position="250"/>
    </location>
</feature>
<dbReference type="AlphaFoldDB" id="A0A934K6Y8"/>
<evidence type="ECO:0000256" key="1">
    <source>
        <dbReference type="ARBA" id="ARBA00023002"/>
    </source>
</evidence>
<feature type="domain" description="Gfo/Idh/MocA-like oxidoreductase N-terminal" evidence="2">
    <location>
        <begin position="1"/>
        <end position="120"/>
    </location>
</feature>
<keyword evidence="5" id="KW-1185">Reference proteome</keyword>
<dbReference type="InterPro" id="IPR000683">
    <property type="entry name" value="Gfo/Idh/MocA-like_OxRdtase_N"/>
</dbReference>
<dbReference type="GO" id="GO:0016491">
    <property type="term" value="F:oxidoreductase activity"/>
    <property type="evidence" value="ECO:0007669"/>
    <property type="project" value="UniProtKB-KW"/>
</dbReference>
<accession>A0A934K6Y8</accession>
<reference evidence="4" key="1">
    <citation type="submission" date="2020-10" db="EMBL/GenBank/DDBJ databases">
        <title>Ca. Dormibacterota MAGs.</title>
        <authorList>
            <person name="Montgomery K."/>
        </authorList>
    </citation>
    <scope>NUCLEOTIDE SEQUENCE [LARGE SCALE GENOMIC DNA]</scope>
    <source>
        <strain evidence="4">SC8812_S17_10</strain>
    </source>
</reference>
<dbReference type="SUPFAM" id="SSF55347">
    <property type="entry name" value="Glyceraldehyde-3-phosphate dehydrogenase-like, C-terminal domain"/>
    <property type="match status" value="1"/>
</dbReference>
<dbReference type="InterPro" id="IPR055170">
    <property type="entry name" value="GFO_IDH_MocA-like_dom"/>
</dbReference>
<proteinExistence type="predicted"/>
<dbReference type="InterPro" id="IPR036291">
    <property type="entry name" value="NAD(P)-bd_dom_sf"/>
</dbReference>
<evidence type="ECO:0000313" key="4">
    <source>
        <dbReference type="EMBL" id="MBJ7600044.1"/>
    </source>
</evidence>
<dbReference type="PANTHER" id="PTHR43818:SF11">
    <property type="entry name" value="BCDNA.GH03377"/>
    <property type="match status" value="1"/>
</dbReference>
<evidence type="ECO:0000259" key="3">
    <source>
        <dbReference type="Pfam" id="PF22725"/>
    </source>
</evidence>
<dbReference type="Pfam" id="PF22725">
    <property type="entry name" value="GFO_IDH_MocA_C3"/>
    <property type="match status" value="1"/>
</dbReference>
<dbReference type="PANTHER" id="PTHR43818">
    <property type="entry name" value="BCDNA.GH03377"/>
    <property type="match status" value="1"/>
</dbReference>
<comment type="caution">
    <text evidence="4">The sequence shown here is derived from an EMBL/GenBank/DDBJ whole genome shotgun (WGS) entry which is preliminary data.</text>
</comment>
<name>A0A934K6Y8_9BACT</name>
<dbReference type="Gene3D" id="3.30.360.10">
    <property type="entry name" value="Dihydrodipicolinate Reductase, domain 2"/>
    <property type="match status" value="1"/>
</dbReference>
<dbReference type="InterPro" id="IPR050463">
    <property type="entry name" value="Gfo/Idh/MocA_oxidrdct_glycsds"/>
</dbReference>
<gene>
    <name evidence="4" type="ORF">JF922_18450</name>
</gene>
<protein>
    <submittedName>
        <fullName evidence="4">Gfo/Idh/MocA family oxidoreductase</fullName>
    </submittedName>
</protein>
<organism evidence="4 5">
    <name type="scientific">Candidatus Nephthysia bennettiae</name>
    <dbReference type="NCBI Taxonomy" id="3127016"/>
    <lineage>
        <taxon>Bacteria</taxon>
        <taxon>Bacillati</taxon>
        <taxon>Candidatus Dormiibacterota</taxon>
        <taxon>Candidatus Dormibacteria</taxon>
        <taxon>Candidatus Dormibacterales</taxon>
        <taxon>Candidatus Dormibacteraceae</taxon>
        <taxon>Candidatus Nephthysia</taxon>
    </lineage>
</organism>
<sequence>MRWGLVGASDIAATRVVPAMRRLGHEVSAVLSTSPERGRAYAAANAIPVSTTELDALLGRDDVDAVYISTTNELHHPQTLVAAAAGKHVLCEKPLALSVDDAWEMIAACREAGVVLATNHHLPAAGTHRAIRQLVAAGAVGRPLAVRVFHAVHLPDRLQGWRLTGQGRGAGVILDVTCHDAAAVRAILGRDAVEAAAVAVRQGPWEAVAEDAVVSALRYEGDVLVQTHDAFTVAYARTGLEVHGQEGSIVAVDVMTQDPGGLVTLRDRSGEREVQVTDRRDLYEAALEAFAGAVRGDGRPIVDGVDGAHALAVALAVKDAAESGRTVAVARGRDGTSPPEDR</sequence>